<dbReference type="Proteomes" id="UP000752012">
    <property type="component" value="Unassembled WGS sequence"/>
</dbReference>
<dbReference type="InterPro" id="IPR000683">
    <property type="entry name" value="Gfo/Idh/MocA-like_OxRdtase_N"/>
</dbReference>
<dbReference type="Pfam" id="PF01408">
    <property type="entry name" value="GFO_IDH_MocA"/>
    <property type="match status" value="1"/>
</dbReference>
<dbReference type="SUPFAM" id="SSF55347">
    <property type="entry name" value="Glyceraldehyde-3-phosphate dehydrogenase-like, C-terminal domain"/>
    <property type="match status" value="1"/>
</dbReference>
<accession>A0A969TUK0</accession>
<dbReference type="EMBL" id="JAATHJ010000006">
    <property type="protein sequence ID" value="NJP37147.1"/>
    <property type="molecule type" value="Genomic_DNA"/>
</dbReference>
<dbReference type="PANTHER" id="PTHR43249:SF1">
    <property type="entry name" value="D-GLUCOSIDE 3-DEHYDROGENASE"/>
    <property type="match status" value="1"/>
</dbReference>
<keyword evidence="4" id="KW-1185">Reference proteome</keyword>
<dbReference type="SUPFAM" id="SSF51735">
    <property type="entry name" value="NAD(P)-binding Rossmann-fold domains"/>
    <property type="match status" value="1"/>
</dbReference>
<organism evidence="3 4">
    <name type="scientific">Alkalicoccus luteus</name>
    <dbReference type="NCBI Taxonomy" id="1237094"/>
    <lineage>
        <taxon>Bacteria</taxon>
        <taxon>Bacillati</taxon>
        <taxon>Bacillota</taxon>
        <taxon>Bacilli</taxon>
        <taxon>Bacillales</taxon>
        <taxon>Bacillaceae</taxon>
        <taxon>Alkalicoccus</taxon>
    </lineage>
</organism>
<reference evidence="3 4" key="1">
    <citation type="submission" date="2020-03" db="EMBL/GenBank/DDBJ databases">
        <title>Assessment of the enzymatic potential of alkaline-tolerant lipase obtained from Bacillus luteus H11 (technogenic soil) for the bioremediation of saline soils contaminated with petroleum substances.</title>
        <authorList>
            <person name="Kalwasinska A."/>
        </authorList>
    </citation>
    <scope>NUCLEOTIDE SEQUENCE [LARGE SCALE GENOMIC DNA]</scope>
    <source>
        <strain evidence="3 4">H11</strain>
    </source>
</reference>
<feature type="domain" description="Gfo/Idh/MocA-like oxidoreductase N-terminal" evidence="1">
    <location>
        <begin position="4"/>
        <end position="123"/>
    </location>
</feature>
<dbReference type="Gene3D" id="3.30.360.10">
    <property type="entry name" value="Dihydrodipicolinate Reductase, domain 2"/>
    <property type="match status" value="1"/>
</dbReference>
<dbReference type="RefSeq" id="WP_168005480.1">
    <property type="nucleotide sequence ID" value="NZ_JAATHJ010000006.1"/>
</dbReference>
<dbReference type="InterPro" id="IPR055170">
    <property type="entry name" value="GFO_IDH_MocA-like_dom"/>
</dbReference>
<dbReference type="InterPro" id="IPR036291">
    <property type="entry name" value="NAD(P)-bd_dom_sf"/>
</dbReference>
<dbReference type="Pfam" id="PF22725">
    <property type="entry name" value="GFO_IDH_MocA_C3"/>
    <property type="match status" value="1"/>
</dbReference>
<comment type="caution">
    <text evidence="3">The sequence shown here is derived from an EMBL/GenBank/DDBJ whole genome shotgun (WGS) entry which is preliminary data.</text>
</comment>
<proteinExistence type="predicted"/>
<dbReference type="Gene3D" id="3.40.50.720">
    <property type="entry name" value="NAD(P)-binding Rossmann-like Domain"/>
    <property type="match status" value="1"/>
</dbReference>
<protein>
    <submittedName>
        <fullName evidence="3">Gfo/Idh/MocA family oxidoreductase</fullName>
    </submittedName>
</protein>
<sequence>MTYRIGIVGPGMIATTAHIPALLKDGRAEIAAVTSRTHETAQKAAERFHIPGVYTSEAEMYANEQLDLVLICVPNAYHAASVRRAFEAGVHVFCEKPPAMNAAEASLMEKAASDADRHLMYGFHHRFQLETIVLKKAVDSGELGDIYHMNVQAVRRRGIPGWGSFTDKEKQGGGPLIDVGVHMLDLAAYISGFPKPVEVMGVTHQRLGRKPGVGLLGDWDPHTFSVEDFASGMIRFENGSSLVLETSYAANTAEQERLNVSFFGDEGGADTSPFRMYGEKYGALLDTTPVFLDKMEDRDAYDRQLTHVLDVLDKKAAPAPPNQGTYVQQLVDALYESAATGKAVSFR</sequence>
<dbReference type="InterPro" id="IPR052515">
    <property type="entry name" value="Gfo/Idh/MocA_Oxidoreductase"/>
</dbReference>
<dbReference type="GO" id="GO:0000166">
    <property type="term" value="F:nucleotide binding"/>
    <property type="evidence" value="ECO:0007669"/>
    <property type="project" value="InterPro"/>
</dbReference>
<gene>
    <name evidence="3" type="ORF">HCN83_06035</name>
</gene>
<dbReference type="PANTHER" id="PTHR43249">
    <property type="entry name" value="UDP-N-ACETYL-2-AMINO-2-DEOXY-D-GLUCURONATE OXIDASE"/>
    <property type="match status" value="1"/>
</dbReference>
<evidence type="ECO:0000313" key="4">
    <source>
        <dbReference type="Proteomes" id="UP000752012"/>
    </source>
</evidence>
<name>A0A969TUK0_9BACI</name>
<dbReference type="AlphaFoldDB" id="A0A969TUK0"/>
<evidence type="ECO:0000313" key="3">
    <source>
        <dbReference type="EMBL" id="NJP37147.1"/>
    </source>
</evidence>
<feature type="domain" description="GFO/IDH/MocA-like oxidoreductase" evidence="2">
    <location>
        <begin position="134"/>
        <end position="268"/>
    </location>
</feature>
<evidence type="ECO:0000259" key="2">
    <source>
        <dbReference type="Pfam" id="PF22725"/>
    </source>
</evidence>
<evidence type="ECO:0000259" key="1">
    <source>
        <dbReference type="Pfam" id="PF01408"/>
    </source>
</evidence>